<accession>A0A1G8FMD1</accession>
<dbReference type="STRING" id="504805.SAMN05421505_1245"/>
<feature type="region of interest" description="Disordered" evidence="1">
    <location>
        <begin position="72"/>
        <end position="113"/>
    </location>
</feature>
<protein>
    <submittedName>
        <fullName evidence="2">Uncharacterized protein</fullName>
    </submittedName>
</protein>
<name>A0A1G8FMD1_9ACTN</name>
<evidence type="ECO:0000313" key="2">
    <source>
        <dbReference type="EMBL" id="SDH83257.1"/>
    </source>
</evidence>
<keyword evidence="3" id="KW-1185">Reference proteome</keyword>
<dbReference type="AlphaFoldDB" id="A0A1G8FMD1"/>
<gene>
    <name evidence="2" type="ORF">SAMN05421505_1245</name>
</gene>
<reference evidence="2 3" key="1">
    <citation type="submission" date="2016-10" db="EMBL/GenBank/DDBJ databases">
        <authorList>
            <person name="de Groot N.N."/>
        </authorList>
    </citation>
    <scope>NUCLEOTIDE SEQUENCE [LARGE SCALE GENOMIC DNA]</scope>
    <source>
        <strain evidence="2 3">CPCC 201354</strain>
    </source>
</reference>
<dbReference type="Proteomes" id="UP000198923">
    <property type="component" value="Unassembled WGS sequence"/>
</dbReference>
<dbReference type="EMBL" id="FNCN01000024">
    <property type="protein sequence ID" value="SDH83257.1"/>
    <property type="molecule type" value="Genomic_DNA"/>
</dbReference>
<evidence type="ECO:0000313" key="3">
    <source>
        <dbReference type="Proteomes" id="UP000198923"/>
    </source>
</evidence>
<organism evidence="2 3">
    <name type="scientific">Sinosporangium album</name>
    <dbReference type="NCBI Taxonomy" id="504805"/>
    <lineage>
        <taxon>Bacteria</taxon>
        <taxon>Bacillati</taxon>
        <taxon>Actinomycetota</taxon>
        <taxon>Actinomycetes</taxon>
        <taxon>Streptosporangiales</taxon>
        <taxon>Streptosporangiaceae</taxon>
        <taxon>Sinosporangium</taxon>
    </lineage>
</organism>
<proteinExistence type="predicted"/>
<dbReference type="RefSeq" id="WP_093172891.1">
    <property type="nucleotide sequence ID" value="NZ_FNCN01000024.1"/>
</dbReference>
<evidence type="ECO:0000256" key="1">
    <source>
        <dbReference type="SAM" id="MobiDB-lite"/>
    </source>
</evidence>
<sequence length="113" mass="11706">MTPPYPSGDGKSVRIAMVFTVRHPPHHPPAVLGCGFASTAHPGVVLRGLTGHDYEPPTTAQITTRAQAWARLAPPPAADQAVPTDESPGETTSGLPRRTSKTGSSPPAPALAR</sequence>